<evidence type="ECO:0000256" key="3">
    <source>
        <dbReference type="ARBA" id="ARBA00023002"/>
    </source>
</evidence>
<reference evidence="4 5" key="1">
    <citation type="submission" date="2018-03" db="EMBL/GenBank/DDBJ databases">
        <title>Genomes of Pezizomycetes fungi and the evolution of truffles.</title>
        <authorList>
            <person name="Murat C."/>
            <person name="Payen T."/>
            <person name="Noel B."/>
            <person name="Kuo A."/>
            <person name="Martin F.M."/>
        </authorList>
    </citation>
    <scope>NUCLEOTIDE SEQUENCE [LARGE SCALE GENOMIC DNA]</scope>
    <source>
        <strain evidence="4">091103-1</strain>
    </source>
</reference>
<proteinExistence type="inferred from homology"/>
<dbReference type="EMBL" id="PYWC01000057">
    <property type="protein sequence ID" value="PWW74709.1"/>
    <property type="molecule type" value="Genomic_DNA"/>
</dbReference>
<evidence type="ECO:0000313" key="5">
    <source>
        <dbReference type="Proteomes" id="UP000246991"/>
    </source>
</evidence>
<keyword evidence="2" id="KW-0521">NADP</keyword>
<dbReference type="PROSITE" id="PS00061">
    <property type="entry name" value="ADH_SHORT"/>
    <property type="match status" value="1"/>
</dbReference>
<dbReference type="STRING" id="42249.A0A317SJW0"/>
<comment type="similarity">
    <text evidence="1">Belongs to the short-chain dehydrogenases/reductases (SDR) family.</text>
</comment>
<dbReference type="InterPro" id="IPR002347">
    <property type="entry name" value="SDR_fam"/>
</dbReference>
<dbReference type="PANTHER" id="PTHR43669">
    <property type="entry name" value="5-KETO-D-GLUCONATE 5-REDUCTASE"/>
    <property type="match status" value="1"/>
</dbReference>
<dbReference type="SUPFAM" id="SSF51735">
    <property type="entry name" value="NAD(P)-binding Rossmann-fold domains"/>
    <property type="match status" value="1"/>
</dbReference>
<sequence length="267" mass="30326">MQFTYKSILLFGATSGIGYALSEKFLSEGRKVVLVGRRKDLLEGFIRRYERRYGKEMMGYYVYDVTRSEEIGSWVEKVTKEHPDLDCVFLNSGVQRWFNFAKPSTVSMSLLQSEIATNYSSHIYLTHAFLPFLLGKESASLMYTTSGLALVPLARYPNYCATKAALHQFIISLRLHLKDTGVRVLEIMPPSVQTGLHDEEVQHDFKAGGQLGMPINDFIEETWAMLMEGNAYDEFPVGPAKEWYAAVEPGRKYILSKMPRAPAGYLF</sequence>
<evidence type="ECO:0000256" key="1">
    <source>
        <dbReference type="ARBA" id="ARBA00006484"/>
    </source>
</evidence>
<name>A0A317SJW0_9PEZI</name>
<protein>
    <submittedName>
        <fullName evidence="4">NAD(P)-binding protein</fullName>
    </submittedName>
</protein>
<dbReference type="Pfam" id="PF00106">
    <property type="entry name" value="adh_short"/>
    <property type="match status" value="1"/>
</dbReference>
<evidence type="ECO:0000313" key="4">
    <source>
        <dbReference type="EMBL" id="PWW74709.1"/>
    </source>
</evidence>
<evidence type="ECO:0000256" key="2">
    <source>
        <dbReference type="ARBA" id="ARBA00022857"/>
    </source>
</evidence>
<dbReference type="Gene3D" id="3.40.50.720">
    <property type="entry name" value="NAD(P)-binding Rossmann-like Domain"/>
    <property type="match status" value="1"/>
</dbReference>
<dbReference type="GO" id="GO:0016491">
    <property type="term" value="F:oxidoreductase activity"/>
    <property type="evidence" value="ECO:0007669"/>
    <property type="project" value="UniProtKB-KW"/>
</dbReference>
<gene>
    <name evidence="4" type="ORF">C7212DRAFT_298770</name>
</gene>
<keyword evidence="3" id="KW-0560">Oxidoreductase</keyword>
<accession>A0A317SJW0</accession>
<keyword evidence="5" id="KW-1185">Reference proteome</keyword>
<dbReference type="OrthoDB" id="37659at2759"/>
<dbReference type="InterPro" id="IPR036291">
    <property type="entry name" value="NAD(P)-bd_dom_sf"/>
</dbReference>
<dbReference type="PRINTS" id="PR00081">
    <property type="entry name" value="GDHRDH"/>
</dbReference>
<dbReference type="PANTHER" id="PTHR43669:SF11">
    <property type="entry name" value="SHORT-CHAIN DEHYDROGENASE_OXIDOREDUCTASE"/>
    <property type="match status" value="1"/>
</dbReference>
<organism evidence="4 5">
    <name type="scientific">Tuber magnatum</name>
    <name type="common">white Piedmont truffle</name>
    <dbReference type="NCBI Taxonomy" id="42249"/>
    <lineage>
        <taxon>Eukaryota</taxon>
        <taxon>Fungi</taxon>
        <taxon>Dikarya</taxon>
        <taxon>Ascomycota</taxon>
        <taxon>Pezizomycotina</taxon>
        <taxon>Pezizomycetes</taxon>
        <taxon>Pezizales</taxon>
        <taxon>Tuberaceae</taxon>
        <taxon>Tuber</taxon>
    </lineage>
</organism>
<dbReference type="InterPro" id="IPR020904">
    <property type="entry name" value="Sc_DH/Rdtase_CS"/>
</dbReference>
<dbReference type="AlphaFoldDB" id="A0A317SJW0"/>
<dbReference type="Proteomes" id="UP000246991">
    <property type="component" value="Unassembled WGS sequence"/>
</dbReference>
<comment type="caution">
    <text evidence="4">The sequence shown here is derived from an EMBL/GenBank/DDBJ whole genome shotgun (WGS) entry which is preliminary data.</text>
</comment>